<sequence length="429" mass="46858">MRGRTPQVARDDRRERERRALHERDAPGEQRLLGGTDLGGGERFDHGAMMPRAGAARRTGLRAGETRAAPVARRARLATMRFGLFIPQGWRQDLVGIDPSAQWETMRSLAQHADTATTGAPGSDARHAWESVWVYDHFHTVPEPTGEATHEAWTLMAAFAASTERVRLGQMCTCMAYRNPAYLAKVAATVDIVSGGRTEMGIGAGWYEHEWRAYGYGFPGAGARLGALDEGVQVMEQMWRTGSATLDGTYFQVDGALCHPQPLQVLDGVGAGGGSAPSIPLWIAGGGEKKTLRIAAQHAQYTNFDGSLEGFAHKSDVLRGHCESIGRPFEDITRSANYNVVIGETEADVEDRLRWIGEHYAKTVPAKVEQTVRDFRSGPLVGTPEQVVETLQKLEGAGMTYAITYFAEAAYDRSGIELFEREVVPALQG</sequence>
<evidence type="ECO:0000256" key="5">
    <source>
        <dbReference type="SAM" id="MobiDB-lite"/>
    </source>
</evidence>
<dbReference type="EC" id="1.14.99.46" evidence="7"/>
<dbReference type="AlphaFoldDB" id="A0A163RD87"/>
<dbReference type="GO" id="GO:0046306">
    <property type="term" value="P:alkanesulfonate catabolic process"/>
    <property type="evidence" value="ECO:0007669"/>
    <property type="project" value="TreeGrafter"/>
</dbReference>
<dbReference type="Gene3D" id="3.20.20.30">
    <property type="entry name" value="Luciferase-like domain"/>
    <property type="match status" value="1"/>
</dbReference>
<dbReference type="InterPro" id="IPR011251">
    <property type="entry name" value="Luciferase-like_dom"/>
</dbReference>
<feature type="compositionally biased region" description="Basic and acidic residues" evidence="5">
    <location>
        <begin position="9"/>
        <end position="28"/>
    </location>
</feature>
<dbReference type="GO" id="GO:0008726">
    <property type="term" value="F:alkanesulfonate monooxygenase activity"/>
    <property type="evidence" value="ECO:0007669"/>
    <property type="project" value="TreeGrafter"/>
</dbReference>
<evidence type="ECO:0000256" key="3">
    <source>
        <dbReference type="ARBA" id="ARBA00023002"/>
    </source>
</evidence>
<dbReference type="PANTHER" id="PTHR42847:SF8">
    <property type="entry name" value="CONSERVED PROTEIN"/>
    <property type="match status" value="1"/>
</dbReference>
<evidence type="ECO:0000259" key="6">
    <source>
        <dbReference type="Pfam" id="PF00296"/>
    </source>
</evidence>
<dbReference type="EMBL" id="LRIE01000074">
    <property type="protein sequence ID" value="KZM35086.1"/>
    <property type="molecule type" value="Genomic_DNA"/>
</dbReference>
<keyword evidence="3 7" id="KW-0560">Oxidoreductase</keyword>
<gene>
    <name evidence="7" type="primary">rutA_1</name>
    <name evidence="7" type="ORF">OJAG_22500</name>
</gene>
<dbReference type="PATRIC" id="fig|43678.3.peg.2350"/>
<protein>
    <submittedName>
        <fullName evidence="7">Pyrimidine monooxygenase RutA</fullName>
        <ecNumber evidence="7">1.14.99.46</ecNumber>
    </submittedName>
</protein>
<reference evidence="7 8" key="1">
    <citation type="submission" date="2016-01" db="EMBL/GenBank/DDBJ databases">
        <title>Genome sequence of Oerskovia enterophila VJag, an agar and cellulose degrading bacterium.</title>
        <authorList>
            <person name="Poehlein A."/>
            <person name="Jag V."/>
            <person name="Bengelsdorf F."/>
            <person name="Duerre P."/>
            <person name="Daniel R."/>
        </authorList>
    </citation>
    <scope>NUCLEOTIDE SEQUENCE [LARGE SCALE GENOMIC DNA]</scope>
    <source>
        <strain evidence="7 8">VJag</strain>
    </source>
</reference>
<dbReference type="NCBIfam" id="TIGR03560">
    <property type="entry name" value="F420_Rv1855c"/>
    <property type="match status" value="1"/>
</dbReference>
<dbReference type="InterPro" id="IPR019952">
    <property type="entry name" value="F420_OxRdatse_Rv1855c_pred"/>
</dbReference>
<dbReference type="SUPFAM" id="SSF51679">
    <property type="entry name" value="Bacterial luciferase-like"/>
    <property type="match status" value="1"/>
</dbReference>
<feature type="region of interest" description="Disordered" evidence="5">
    <location>
        <begin position="1"/>
        <end position="48"/>
    </location>
</feature>
<organism evidence="7 8">
    <name type="scientific">Oerskovia enterophila</name>
    <dbReference type="NCBI Taxonomy" id="43678"/>
    <lineage>
        <taxon>Bacteria</taxon>
        <taxon>Bacillati</taxon>
        <taxon>Actinomycetota</taxon>
        <taxon>Actinomycetes</taxon>
        <taxon>Micrococcales</taxon>
        <taxon>Cellulomonadaceae</taxon>
        <taxon>Oerskovia</taxon>
    </lineage>
</organism>
<accession>A0A163RD87</accession>
<keyword evidence="2" id="KW-0288">FMN</keyword>
<dbReference type="GO" id="GO:0052614">
    <property type="term" value="F:uracil oxygenase activity"/>
    <property type="evidence" value="ECO:0007669"/>
    <property type="project" value="UniProtKB-EC"/>
</dbReference>
<dbReference type="Pfam" id="PF00296">
    <property type="entry name" value="Bac_luciferase"/>
    <property type="match status" value="1"/>
</dbReference>
<evidence type="ECO:0000256" key="1">
    <source>
        <dbReference type="ARBA" id="ARBA00022630"/>
    </source>
</evidence>
<dbReference type="InterPro" id="IPR036661">
    <property type="entry name" value="Luciferase-like_sf"/>
</dbReference>
<proteinExistence type="predicted"/>
<dbReference type="PANTHER" id="PTHR42847">
    <property type="entry name" value="ALKANESULFONATE MONOOXYGENASE"/>
    <property type="match status" value="1"/>
</dbReference>
<name>A0A163RD87_9CELL</name>
<evidence type="ECO:0000256" key="4">
    <source>
        <dbReference type="ARBA" id="ARBA00023033"/>
    </source>
</evidence>
<evidence type="ECO:0000256" key="2">
    <source>
        <dbReference type="ARBA" id="ARBA00022643"/>
    </source>
</evidence>
<dbReference type="InterPro" id="IPR050172">
    <property type="entry name" value="SsuD_RutA_monooxygenase"/>
</dbReference>
<feature type="domain" description="Luciferase-like" evidence="6">
    <location>
        <begin position="127"/>
        <end position="400"/>
    </location>
</feature>
<keyword evidence="4 7" id="KW-0503">Monooxygenase</keyword>
<keyword evidence="1" id="KW-0285">Flavoprotein</keyword>
<dbReference type="Proteomes" id="UP000076447">
    <property type="component" value="Unassembled WGS sequence"/>
</dbReference>
<evidence type="ECO:0000313" key="7">
    <source>
        <dbReference type="EMBL" id="KZM35086.1"/>
    </source>
</evidence>
<dbReference type="STRING" id="43678.OJAG_22500"/>
<evidence type="ECO:0000313" key="8">
    <source>
        <dbReference type="Proteomes" id="UP000076447"/>
    </source>
</evidence>
<comment type="caution">
    <text evidence="7">The sequence shown here is derived from an EMBL/GenBank/DDBJ whole genome shotgun (WGS) entry which is preliminary data.</text>
</comment>